<dbReference type="Proteomes" id="UP000015101">
    <property type="component" value="Unassembled WGS sequence"/>
</dbReference>
<evidence type="ECO:0000256" key="1">
    <source>
        <dbReference type="ARBA" id="ARBA00022737"/>
    </source>
</evidence>
<feature type="domain" description="Ig-like" evidence="4">
    <location>
        <begin position="198"/>
        <end position="282"/>
    </location>
</feature>
<organism evidence="6 7">
    <name type="scientific">Helobdella robusta</name>
    <name type="common">Californian leech</name>
    <dbReference type="NCBI Taxonomy" id="6412"/>
    <lineage>
        <taxon>Eukaryota</taxon>
        <taxon>Metazoa</taxon>
        <taxon>Spiralia</taxon>
        <taxon>Lophotrochozoa</taxon>
        <taxon>Annelida</taxon>
        <taxon>Clitellata</taxon>
        <taxon>Hirudinea</taxon>
        <taxon>Rhynchobdellida</taxon>
        <taxon>Glossiphoniidae</taxon>
        <taxon>Helobdella</taxon>
    </lineage>
</organism>
<evidence type="ECO:0000313" key="6">
    <source>
        <dbReference type="EnsemblMetazoa" id="HelroP65392"/>
    </source>
</evidence>
<dbReference type="GO" id="GO:0005886">
    <property type="term" value="C:plasma membrane"/>
    <property type="evidence" value="ECO:0000318"/>
    <property type="project" value="GO_Central"/>
</dbReference>
<sequence length="285" mass="32319">MFKGEEEIRQLKEHPRDVNITIGEHLQLKCESDDRNKSQITWYHNNNLIDGLRNKLLTIQDNHTLRSQSSNKPNHYKQLSGVYYCIATNPETKSIFVSRNATVKFISQKILEPPRSTDVSLGWTVMLNCRPQQVDATITWMKDDVKLNESNKILLFRNGSIIIKDIRKDDIGTYSCVININNAQKITFESKLILKEGPKILLGPDSLQLKQGSDARFSCQVIGDPEPVIEWSKVPGIMPKTRLSILEDKSLVLKQLKPSDEGIYTCKASNQFGVAMAEANLTVFS</sequence>
<evidence type="ECO:0000259" key="4">
    <source>
        <dbReference type="PROSITE" id="PS50835"/>
    </source>
</evidence>
<proteinExistence type="predicted"/>
<evidence type="ECO:0000313" key="7">
    <source>
        <dbReference type="Proteomes" id="UP000015101"/>
    </source>
</evidence>
<dbReference type="InterPro" id="IPR007110">
    <property type="entry name" value="Ig-like_dom"/>
</dbReference>
<reference evidence="7" key="1">
    <citation type="submission" date="2012-12" db="EMBL/GenBank/DDBJ databases">
        <authorList>
            <person name="Hellsten U."/>
            <person name="Grimwood J."/>
            <person name="Chapman J.A."/>
            <person name="Shapiro H."/>
            <person name="Aerts A."/>
            <person name="Otillar R.P."/>
            <person name="Terry A.Y."/>
            <person name="Boore J.L."/>
            <person name="Simakov O."/>
            <person name="Marletaz F."/>
            <person name="Cho S.-J."/>
            <person name="Edsinger-Gonzales E."/>
            <person name="Havlak P."/>
            <person name="Kuo D.-H."/>
            <person name="Larsson T."/>
            <person name="Lv J."/>
            <person name="Arendt D."/>
            <person name="Savage R."/>
            <person name="Osoegawa K."/>
            <person name="de Jong P."/>
            <person name="Lindberg D.R."/>
            <person name="Seaver E.C."/>
            <person name="Weisblat D.A."/>
            <person name="Putnam N.H."/>
            <person name="Grigoriev I.V."/>
            <person name="Rokhsar D.S."/>
        </authorList>
    </citation>
    <scope>NUCLEOTIDE SEQUENCE</scope>
</reference>
<feature type="domain" description="Ig-like" evidence="4">
    <location>
        <begin position="90"/>
        <end position="187"/>
    </location>
</feature>
<dbReference type="SUPFAM" id="SSF48726">
    <property type="entry name" value="Immunoglobulin"/>
    <property type="match status" value="3"/>
</dbReference>
<dbReference type="InterPro" id="IPR003599">
    <property type="entry name" value="Ig_sub"/>
</dbReference>
<dbReference type="EnsemblMetazoa" id="HelroT65392">
    <property type="protein sequence ID" value="HelroP65392"/>
    <property type="gene ID" value="HelroG65392"/>
</dbReference>
<dbReference type="HOGENOM" id="CLU_018612_0_1_1"/>
<gene>
    <name evidence="6" type="primary">20213769</name>
    <name evidence="5" type="ORF">HELRODRAFT_65392</name>
</gene>
<reference evidence="5 7" key="2">
    <citation type="journal article" date="2013" name="Nature">
        <title>Insights into bilaterian evolution from three spiralian genomes.</title>
        <authorList>
            <person name="Simakov O."/>
            <person name="Marletaz F."/>
            <person name="Cho S.J."/>
            <person name="Edsinger-Gonzales E."/>
            <person name="Havlak P."/>
            <person name="Hellsten U."/>
            <person name="Kuo D.H."/>
            <person name="Larsson T."/>
            <person name="Lv J."/>
            <person name="Arendt D."/>
            <person name="Savage R."/>
            <person name="Osoegawa K."/>
            <person name="de Jong P."/>
            <person name="Grimwood J."/>
            <person name="Chapman J.A."/>
            <person name="Shapiro H."/>
            <person name="Aerts A."/>
            <person name="Otillar R.P."/>
            <person name="Terry A.Y."/>
            <person name="Boore J.L."/>
            <person name="Grigoriev I.V."/>
            <person name="Lindberg D.R."/>
            <person name="Seaver E.C."/>
            <person name="Weisblat D.A."/>
            <person name="Putnam N.H."/>
            <person name="Rokhsar D.S."/>
        </authorList>
    </citation>
    <scope>NUCLEOTIDE SEQUENCE</scope>
</reference>
<feature type="domain" description="Ig-like" evidence="4">
    <location>
        <begin position="6"/>
        <end position="89"/>
    </location>
</feature>
<dbReference type="PROSITE" id="PS50835">
    <property type="entry name" value="IG_LIKE"/>
    <property type="match status" value="3"/>
</dbReference>
<dbReference type="GeneID" id="20213769"/>
<dbReference type="KEGG" id="hro:HELRODRAFT_65392"/>
<dbReference type="AlphaFoldDB" id="T1FY71"/>
<dbReference type="GO" id="GO:0098632">
    <property type="term" value="F:cell-cell adhesion mediator activity"/>
    <property type="evidence" value="ECO:0000318"/>
    <property type="project" value="GO_Central"/>
</dbReference>
<dbReference type="GO" id="GO:0070593">
    <property type="term" value="P:dendrite self-avoidance"/>
    <property type="evidence" value="ECO:0000318"/>
    <property type="project" value="GO_Central"/>
</dbReference>
<keyword evidence="1" id="KW-0677">Repeat</keyword>
<dbReference type="PRINTS" id="PR01832">
    <property type="entry name" value="VEGFRECEPTOR"/>
</dbReference>
<dbReference type="FunFam" id="2.60.40.10:FF:000189">
    <property type="entry name" value="Neogenin isoform 3"/>
    <property type="match status" value="1"/>
</dbReference>
<accession>T1FY71</accession>
<dbReference type="OrthoDB" id="6107826at2759"/>
<reference evidence="6" key="3">
    <citation type="submission" date="2015-06" db="UniProtKB">
        <authorList>
            <consortium name="EnsemblMetazoa"/>
        </authorList>
    </citation>
    <scope>IDENTIFICATION</scope>
</reference>
<dbReference type="Gene3D" id="2.60.40.10">
    <property type="entry name" value="Immunoglobulins"/>
    <property type="match status" value="3"/>
</dbReference>
<dbReference type="PANTHER" id="PTHR10075:SF100">
    <property type="entry name" value="FASCICLIN-2"/>
    <property type="match status" value="1"/>
</dbReference>
<dbReference type="SMART" id="SM00408">
    <property type="entry name" value="IGc2"/>
    <property type="match status" value="3"/>
</dbReference>
<dbReference type="RefSeq" id="XP_009019540.1">
    <property type="nucleotide sequence ID" value="XM_009021292.1"/>
</dbReference>
<dbReference type="EMBL" id="AMQM01000802">
    <property type="status" value="NOT_ANNOTATED_CDS"/>
    <property type="molecule type" value="Genomic_DNA"/>
</dbReference>
<dbReference type="eggNOG" id="KOG4222">
    <property type="taxonomic scope" value="Eukaryota"/>
</dbReference>
<dbReference type="SMART" id="SM00409">
    <property type="entry name" value="IG"/>
    <property type="match status" value="3"/>
</dbReference>
<keyword evidence="2" id="KW-1015">Disulfide bond</keyword>
<dbReference type="CTD" id="20213769"/>
<evidence type="ECO:0000256" key="2">
    <source>
        <dbReference type="ARBA" id="ARBA00023157"/>
    </source>
</evidence>
<dbReference type="Pfam" id="PF07679">
    <property type="entry name" value="I-set"/>
    <property type="match status" value="2"/>
</dbReference>
<dbReference type="InterPro" id="IPR036179">
    <property type="entry name" value="Ig-like_dom_sf"/>
</dbReference>
<dbReference type="InterPro" id="IPR003598">
    <property type="entry name" value="Ig_sub2"/>
</dbReference>
<dbReference type="Pfam" id="PF13927">
    <property type="entry name" value="Ig_3"/>
    <property type="match status" value="1"/>
</dbReference>
<dbReference type="GO" id="GO:0030424">
    <property type="term" value="C:axon"/>
    <property type="evidence" value="ECO:0000318"/>
    <property type="project" value="GO_Central"/>
</dbReference>
<evidence type="ECO:0000313" key="5">
    <source>
        <dbReference type="EMBL" id="ESO02132.1"/>
    </source>
</evidence>
<dbReference type="GO" id="GO:0007411">
    <property type="term" value="P:axon guidance"/>
    <property type="evidence" value="ECO:0000318"/>
    <property type="project" value="GO_Central"/>
</dbReference>
<keyword evidence="7" id="KW-1185">Reference proteome</keyword>
<dbReference type="InParanoid" id="T1FY71"/>
<dbReference type="InterPro" id="IPR013783">
    <property type="entry name" value="Ig-like_fold"/>
</dbReference>
<dbReference type="OMA" id="DATITWM"/>
<name>T1FY71_HELRO</name>
<dbReference type="InterPro" id="IPR013098">
    <property type="entry name" value="Ig_I-set"/>
</dbReference>
<dbReference type="GO" id="GO:0007156">
    <property type="term" value="P:homophilic cell adhesion via plasma membrane adhesion molecules"/>
    <property type="evidence" value="ECO:0000318"/>
    <property type="project" value="GO_Central"/>
</dbReference>
<dbReference type="EMBL" id="KB096742">
    <property type="protein sequence ID" value="ESO02132.1"/>
    <property type="molecule type" value="Genomic_DNA"/>
</dbReference>
<dbReference type="PANTHER" id="PTHR10075">
    <property type="entry name" value="BASIGIN RELATED"/>
    <property type="match status" value="1"/>
</dbReference>
<dbReference type="CDD" id="cd00096">
    <property type="entry name" value="Ig"/>
    <property type="match status" value="1"/>
</dbReference>
<protein>
    <recommendedName>
        <fullName evidence="4">Ig-like domain-containing protein</fullName>
    </recommendedName>
</protein>
<keyword evidence="3" id="KW-0393">Immunoglobulin domain</keyword>
<dbReference type="STRING" id="6412.T1FY71"/>
<evidence type="ECO:0000256" key="3">
    <source>
        <dbReference type="ARBA" id="ARBA00023319"/>
    </source>
</evidence>